<feature type="region of interest" description="Disordered" evidence="1">
    <location>
        <begin position="1"/>
        <end position="123"/>
    </location>
</feature>
<reference evidence="2 3" key="1">
    <citation type="journal article" date="2023" name="Plants (Basel)">
        <title>Bridging the Gap: Combining Genomics and Transcriptomics Approaches to Understand Stylosanthes scabra, an Orphan Legume from the Brazilian Caatinga.</title>
        <authorList>
            <person name="Ferreira-Neto J.R.C."/>
            <person name="da Silva M.D."/>
            <person name="Binneck E."/>
            <person name="de Melo N.F."/>
            <person name="da Silva R.H."/>
            <person name="de Melo A.L.T.M."/>
            <person name="Pandolfi V."/>
            <person name="Bustamante F.O."/>
            <person name="Brasileiro-Vidal A.C."/>
            <person name="Benko-Iseppon A.M."/>
        </authorList>
    </citation>
    <scope>NUCLEOTIDE SEQUENCE [LARGE SCALE GENOMIC DNA]</scope>
    <source>
        <tissue evidence="2">Leaves</tissue>
    </source>
</reference>
<protein>
    <submittedName>
        <fullName evidence="2">Uncharacterized protein</fullName>
    </submittedName>
</protein>
<feature type="compositionally biased region" description="Basic and acidic residues" evidence="1">
    <location>
        <begin position="114"/>
        <end position="123"/>
    </location>
</feature>
<sequence length="123" mass="13354">MGPPASNGPKGFPIRKNFLGKKPSITHSKPRPFTTSMDPKETRKPLNSHNLRRDPNASSSGTKPSSCSQNTPAPINTHKCRRPASLKNSPIISDFRGKQDACIPTAAIPTLSVPEKERMDQAP</sequence>
<proteinExistence type="predicted"/>
<accession>A0ABU6QTJ0</accession>
<dbReference type="EMBL" id="JASCZI010001459">
    <property type="protein sequence ID" value="MED6115010.1"/>
    <property type="molecule type" value="Genomic_DNA"/>
</dbReference>
<comment type="caution">
    <text evidence="2">The sequence shown here is derived from an EMBL/GenBank/DDBJ whole genome shotgun (WGS) entry which is preliminary data.</text>
</comment>
<gene>
    <name evidence="2" type="ORF">PIB30_086051</name>
</gene>
<keyword evidence="3" id="KW-1185">Reference proteome</keyword>
<evidence type="ECO:0000313" key="3">
    <source>
        <dbReference type="Proteomes" id="UP001341840"/>
    </source>
</evidence>
<name>A0ABU6QTJ0_9FABA</name>
<dbReference type="Proteomes" id="UP001341840">
    <property type="component" value="Unassembled WGS sequence"/>
</dbReference>
<organism evidence="2 3">
    <name type="scientific">Stylosanthes scabra</name>
    <dbReference type="NCBI Taxonomy" id="79078"/>
    <lineage>
        <taxon>Eukaryota</taxon>
        <taxon>Viridiplantae</taxon>
        <taxon>Streptophyta</taxon>
        <taxon>Embryophyta</taxon>
        <taxon>Tracheophyta</taxon>
        <taxon>Spermatophyta</taxon>
        <taxon>Magnoliopsida</taxon>
        <taxon>eudicotyledons</taxon>
        <taxon>Gunneridae</taxon>
        <taxon>Pentapetalae</taxon>
        <taxon>rosids</taxon>
        <taxon>fabids</taxon>
        <taxon>Fabales</taxon>
        <taxon>Fabaceae</taxon>
        <taxon>Papilionoideae</taxon>
        <taxon>50 kb inversion clade</taxon>
        <taxon>dalbergioids sensu lato</taxon>
        <taxon>Dalbergieae</taxon>
        <taxon>Pterocarpus clade</taxon>
        <taxon>Stylosanthes</taxon>
    </lineage>
</organism>
<feature type="compositionally biased region" description="Polar residues" evidence="1">
    <location>
        <begin position="56"/>
        <end position="74"/>
    </location>
</feature>
<evidence type="ECO:0000313" key="2">
    <source>
        <dbReference type="EMBL" id="MED6115010.1"/>
    </source>
</evidence>
<evidence type="ECO:0000256" key="1">
    <source>
        <dbReference type="SAM" id="MobiDB-lite"/>
    </source>
</evidence>